<evidence type="ECO:0000313" key="2">
    <source>
        <dbReference type="EMBL" id="KAK6617914.1"/>
    </source>
</evidence>
<evidence type="ECO:0000256" key="1">
    <source>
        <dbReference type="SAM" id="Phobius"/>
    </source>
</evidence>
<keyword evidence="1" id="KW-0472">Membrane</keyword>
<dbReference type="PANTHER" id="PTHR44303">
    <property type="entry name" value="DNAJ HOMOLOG SUBFAMILY C MEMBER 16"/>
    <property type="match status" value="1"/>
</dbReference>
<keyword evidence="1" id="KW-1133">Transmembrane helix</keyword>
<comment type="caution">
    <text evidence="2">The sequence shown here is derived from an EMBL/GenBank/DDBJ whole genome shotgun (WGS) entry which is preliminary data.</text>
</comment>
<dbReference type="InterPro" id="IPR052448">
    <property type="entry name" value="DnaJ_C16_autophagy_reg"/>
</dbReference>
<dbReference type="PANTHER" id="PTHR44303:SF2">
    <property type="entry name" value="DNAJ HOMOLOG SUBFAMILY C MEMBER 16"/>
    <property type="match status" value="1"/>
</dbReference>
<accession>A0AAN8NW08</accession>
<feature type="transmembrane region" description="Helical" evidence="1">
    <location>
        <begin position="245"/>
        <end position="269"/>
    </location>
</feature>
<evidence type="ECO:0000313" key="3">
    <source>
        <dbReference type="Proteomes" id="UP001372834"/>
    </source>
</evidence>
<dbReference type="Proteomes" id="UP001372834">
    <property type="component" value="Unassembled WGS sequence"/>
</dbReference>
<protein>
    <submittedName>
        <fullName evidence="2">Uncharacterized protein</fullName>
    </submittedName>
</protein>
<dbReference type="EMBL" id="JAWJWE010000043">
    <property type="protein sequence ID" value="KAK6617914.1"/>
    <property type="molecule type" value="Genomic_DNA"/>
</dbReference>
<reference evidence="2 3" key="1">
    <citation type="submission" date="2023-10" db="EMBL/GenBank/DDBJ databases">
        <title>Genomes of two closely related lineages of the louse Polyplax serrata with different host specificities.</title>
        <authorList>
            <person name="Martinu J."/>
            <person name="Tarabai H."/>
            <person name="Stefka J."/>
            <person name="Hypsa V."/>
        </authorList>
    </citation>
    <scope>NUCLEOTIDE SEQUENCE [LARGE SCALE GENOMIC DNA]</scope>
    <source>
        <strain evidence="2">HR10_N</strain>
    </source>
</reference>
<organism evidence="2 3">
    <name type="scientific">Polyplax serrata</name>
    <name type="common">Common mouse louse</name>
    <dbReference type="NCBI Taxonomy" id="468196"/>
    <lineage>
        <taxon>Eukaryota</taxon>
        <taxon>Metazoa</taxon>
        <taxon>Ecdysozoa</taxon>
        <taxon>Arthropoda</taxon>
        <taxon>Hexapoda</taxon>
        <taxon>Insecta</taxon>
        <taxon>Pterygota</taxon>
        <taxon>Neoptera</taxon>
        <taxon>Paraneoptera</taxon>
        <taxon>Psocodea</taxon>
        <taxon>Troctomorpha</taxon>
        <taxon>Phthiraptera</taxon>
        <taxon>Anoplura</taxon>
        <taxon>Polyplacidae</taxon>
        <taxon>Polyplax</taxon>
    </lineage>
</organism>
<name>A0AAN8NW08_POLSC</name>
<dbReference type="AlphaFoldDB" id="A0AAN8NW08"/>
<keyword evidence="1" id="KW-0812">Transmembrane</keyword>
<sequence length="512" mass="59621">MNKFASGFVHLGSKDTVEIQKKYKVSAELDTLLLFNENTNRPVASLSMSVIPVQTMKDVITANKYLILPRLSSQKVMDSVCPIEWTRRRKRLCVVLISENTKEHDEPRQAMRQFAQESTYNSERVRFSYIYQERQQEFINSLLLGSSRKTVLNVVILWRRDMNHIKYEWMQGSWTLSKTSPEWNKTKQTLESTITKLLNTEETLTYEAIVKELIDEQAQGLVGKIITRFLIAADIVRDHISRDHVFAAASVAGTVLFIVLGGYFVAYLVRQEEEKVRFYEKQNGHQEMGKGKSNGSIRYTPQLRLHELRAEKYNGMVRLLKPGCRTIVLLLDAQSQNMLLREFHTIVWPYRKNKTLMFGYMSIDRGLEWYKRLLTLSLPEPRELDINPRNCIGTVLSLNGHRKYFCMYHAKHPECFKSRGSKRMIRMTKSLNSRDDVVGKLGSFMGFDESSGSDTEDEFDVEQGTRELDDDNDENVLLQSNLLKGLPNWLDRLFEGTTHRYYINYWPDFPTK</sequence>
<proteinExistence type="predicted"/>
<gene>
    <name evidence="2" type="ORF">RUM43_014143</name>
</gene>